<feature type="region of interest" description="Disordered" evidence="2">
    <location>
        <begin position="1"/>
        <end position="20"/>
    </location>
</feature>
<name>A0A1I5YFW1_9BACI</name>
<evidence type="ECO:0000313" key="3">
    <source>
        <dbReference type="EMBL" id="SFQ43105.1"/>
    </source>
</evidence>
<evidence type="ECO:0000256" key="1">
    <source>
        <dbReference type="SAM" id="Coils"/>
    </source>
</evidence>
<dbReference type="Proteomes" id="UP000198892">
    <property type="component" value="Unassembled WGS sequence"/>
</dbReference>
<evidence type="ECO:0000313" key="4">
    <source>
        <dbReference type="Proteomes" id="UP000198892"/>
    </source>
</evidence>
<sequence length="72" mass="8511">MQRTVPALGTNPNLDAPDISHLIEKERREAKEKVKQLTDTQEDSEALTYWQGRVDATENIIKRIRWERYNRS</sequence>
<proteinExistence type="predicted"/>
<dbReference type="RefSeq" id="WP_093339970.1">
    <property type="nucleotide sequence ID" value="NZ_FOXD01000045.1"/>
</dbReference>
<protein>
    <submittedName>
        <fullName evidence="3">Uncharacterized protein</fullName>
    </submittedName>
</protein>
<feature type="coiled-coil region" evidence="1">
    <location>
        <begin position="20"/>
        <end position="47"/>
    </location>
</feature>
<accession>A0A1I5YFW1</accession>
<gene>
    <name evidence="3" type="ORF">SAMN05518683_1454</name>
</gene>
<keyword evidence="1" id="KW-0175">Coiled coil</keyword>
<reference evidence="4" key="1">
    <citation type="submission" date="2016-10" db="EMBL/GenBank/DDBJ databases">
        <authorList>
            <person name="Varghese N."/>
            <person name="Submissions S."/>
        </authorList>
    </citation>
    <scope>NUCLEOTIDE SEQUENCE [LARGE SCALE GENOMIC DNA]</scope>
    <source>
        <strain evidence="4">S7</strain>
    </source>
</reference>
<organism evidence="3 4">
    <name type="scientific">Salibacterium halotolerans</name>
    <dbReference type="NCBI Taxonomy" id="1884432"/>
    <lineage>
        <taxon>Bacteria</taxon>
        <taxon>Bacillati</taxon>
        <taxon>Bacillota</taxon>
        <taxon>Bacilli</taxon>
        <taxon>Bacillales</taxon>
        <taxon>Bacillaceae</taxon>
    </lineage>
</organism>
<dbReference type="EMBL" id="FOXD01000045">
    <property type="protein sequence ID" value="SFQ43105.1"/>
    <property type="molecule type" value="Genomic_DNA"/>
</dbReference>
<keyword evidence="4" id="KW-1185">Reference proteome</keyword>
<dbReference type="AlphaFoldDB" id="A0A1I5YFW1"/>
<evidence type="ECO:0000256" key="2">
    <source>
        <dbReference type="SAM" id="MobiDB-lite"/>
    </source>
</evidence>